<reference evidence="4" key="2">
    <citation type="submission" date="2014-09" db="EMBL/GenBank/DDBJ databases">
        <authorList>
            <person name="Gomez-Valero L."/>
        </authorList>
    </citation>
    <scope>NUCLEOTIDE SEQUENCE [LARGE SCALE GENOMIC DNA]</scope>
    <source>
        <strain evidence="4">ATCC33218</strain>
    </source>
</reference>
<sequence length="278" mass="31820">MDKYKNKQVLLATKHAKEQVIQPVFESFLHCQVNTEHFDTDKYGTFTGEIPRPLSPYQTCILKAKEAAEKFGYELSIASEGSYGPHPFIPFIPGGHEIMVFWDKSKDWIIAEQLITEKTNYSRIYVDSSTNIDDFLKKMGFPEHALIIQTATTKQIIAKGINDIQSLQTYLTTGYEIEDRLLLTTDMRAMMNPTRMKILSELAIKLANRIKTNCPHCLAPGFGFKKTQDNLLCQICNSPTTLYKFELYGCVQCCYEESKPRQDGLEYANPEFCNYCNP</sequence>
<proteinExistence type="predicted"/>
<dbReference type="EMBL" id="FMVN01000008">
    <property type="protein sequence ID" value="SCY45765.1"/>
    <property type="molecule type" value="Genomic_DNA"/>
</dbReference>
<dbReference type="HOGENOM" id="CLU_066202_0_0_6"/>
<dbReference type="PATRIC" id="fig|451.8.peg.3000"/>
<evidence type="ECO:0000313" key="3">
    <source>
        <dbReference type="EMBL" id="SCY45765.1"/>
    </source>
</evidence>
<dbReference type="STRING" id="451.B6N58_04750"/>
<reference evidence="2" key="1">
    <citation type="submission" date="2014-09" db="EMBL/GenBank/DDBJ databases">
        <authorList>
            <person name="GOMEZ-VALERO Laura"/>
        </authorList>
    </citation>
    <scope>NUCLEOTIDE SEQUENCE</scope>
    <source>
        <strain evidence="2">ATCC33218</strain>
    </source>
</reference>
<dbReference type="InterPro" id="IPR046612">
    <property type="entry name" value="DUF6671"/>
</dbReference>
<dbReference type="Pfam" id="PF20376">
    <property type="entry name" value="DUF6671"/>
    <property type="match status" value="1"/>
</dbReference>
<dbReference type="Proteomes" id="UP000182998">
    <property type="component" value="Unassembled WGS sequence"/>
</dbReference>
<evidence type="ECO:0000313" key="2">
    <source>
        <dbReference type="EMBL" id="CEG61552.1"/>
    </source>
</evidence>
<accession>A0A098GHU6</accession>
<dbReference type="RefSeq" id="WP_045099771.1">
    <property type="nucleotide sequence ID" value="NZ_CP020614.1"/>
</dbReference>
<dbReference type="AlphaFoldDB" id="A0A098GHU6"/>
<dbReference type="Proteomes" id="UP000032414">
    <property type="component" value="Chromosome I"/>
</dbReference>
<dbReference type="OrthoDB" id="9793837at2"/>
<keyword evidence="5" id="KW-1185">Reference proteome</keyword>
<reference evidence="3 5" key="3">
    <citation type="submission" date="2016-10" db="EMBL/GenBank/DDBJ databases">
        <authorList>
            <person name="Varghese N."/>
            <person name="Submissions S."/>
        </authorList>
    </citation>
    <scope>NUCLEOTIDE SEQUENCE [LARGE SCALE GENOMIC DNA]</scope>
    <source>
        <strain evidence="3 5">ATCC 33218</strain>
    </source>
</reference>
<protein>
    <recommendedName>
        <fullName evidence="1">DUF6671 domain-containing protein</fullName>
    </recommendedName>
</protein>
<evidence type="ECO:0000313" key="4">
    <source>
        <dbReference type="Proteomes" id="UP000032414"/>
    </source>
</evidence>
<name>A0A098GHU6_LEGMI</name>
<dbReference type="EMBL" id="LN614830">
    <property type="protein sequence ID" value="CEG61552.1"/>
    <property type="molecule type" value="Genomic_DNA"/>
</dbReference>
<organism evidence="2 4">
    <name type="scientific">Legionella micdadei</name>
    <name type="common">Tatlockia micdadei</name>
    <dbReference type="NCBI Taxonomy" id="451"/>
    <lineage>
        <taxon>Bacteria</taxon>
        <taxon>Pseudomonadati</taxon>
        <taxon>Pseudomonadota</taxon>
        <taxon>Gammaproteobacteria</taxon>
        <taxon>Legionellales</taxon>
        <taxon>Legionellaceae</taxon>
        <taxon>Legionella</taxon>
    </lineage>
</organism>
<evidence type="ECO:0000259" key="1">
    <source>
        <dbReference type="Pfam" id="PF20376"/>
    </source>
</evidence>
<evidence type="ECO:0000313" key="5">
    <source>
        <dbReference type="Proteomes" id="UP000182998"/>
    </source>
</evidence>
<dbReference type="KEGG" id="tmc:LMI_2282"/>
<feature type="domain" description="DUF6671" evidence="1">
    <location>
        <begin position="64"/>
        <end position="278"/>
    </location>
</feature>
<gene>
    <name evidence="2" type="ORF">LMI_2282</name>
    <name evidence="3" type="ORF">SAMN02982997_01759</name>
</gene>